<dbReference type="Proteomes" id="UP001159641">
    <property type="component" value="Unassembled WGS sequence"/>
</dbReference>
<dbReference type="EMBL" id="JAIQCJ010001014">
    <property type="protein sequence ID" value="KAJ8793359.1"/>
    <property type="molecule type" value="Genomic_DNA"/>
</dbReference>
<gene>
    <name evidence="1" type="ORF">J1605_019410</name>
</gene>
<evidence type="ECO:0000313" key="2">
    <source>
        <dbReference type="Proteomes" id="UP001159641"/>
    </source>
</evidence>
<protein>
    <submittedName>
        <fullName evidence="1">Uncharacterized protein</fullName>
    </submittedName>
</protein>
<organism evidence="1 2">
    <name type="scientific">Eschrichtius robustus</name>
    <name type="common">California gray whale</name>
    <name type="synonym">Eschrichtius gibbosus</name>
    <dbReference type="NCBI Taxonomy" id="9764"/>
    <lineage>
        <taxon>Eukaryota</taxon>
        <taxon>Metazoa</taxon>
        <taxon>Chordata</taxon>
        <taxon>Craniata</taxon>
        <taxon>Vertebrata</taxon>
        <taxon>Euteleostomi</taxon>
        <taxon>Mammalia</taxon>
        <taxon>Eutheria</taxon>
        <taxon>Laurasiatheria</taxon>
        <taxon>Artiodactyla</taxon>
        <taxon>Whippomorpha</taxon>
        <taxon>Cetacea</taxon>
        <taxon>Mysticeti</taxon>
        <taxon>Eschrichtiidae</taxon>
        <taxon>Eschrichtius</taxon>
    </lineage>
</organism>
<sequence length="113" mass="12463">MTKERVFAALKQFAAEQRVDELVWALTLVLPLEARGPLLENLRYLNWGQDGQAGVSTLPPPPQALLLLLLCGPLLSWTPTPRQPQDMGGPVTPKADPGKGSCWLCWLPGHHFE</sequence>
<comment type="caution">
    <text evidence="1">The sequence shown here is derived from an EMBL/GenBank/DDBJ whole genome shotgun (WGS) entry which is preliminary data.</text>
</comment>
<evidence type="ECO:0000313" key="1">
    <source>
        <dbReference type="EMBL" id="KAJ8793359.1"/>
    </source>
</evidence>
<accession>A0AB34HPG9</accession>
<keyword evidence="2" id="KW-1185">Reference proteome</keyword>
<name>A0AB34HPG9_ESCRO</name>
<dbReference type="AlphaFoldDB" id="A0AB34HPG9"/>
<proteinExistence type="predicted"/>
<reference evidence="1 2" key="1">
    <citation type="submission" date="2022-11" db="EMBL/GenBank/DDBJ databases">
        <title>Whole genome sequence of Eschrichtius robustus ER-17-0199.</title>
        <authorList>
            <person name="Bruniche-Olsen A."/>
            <person name="Black A.N."/>
            <person name="Fields C.J."/>
            <person name="Walden K."/>
            <person name="Dewoody J.A."/>
        </authorList>
    </citation>
    <scope>NUCLEOTIDE SEQUENCE [LARGE SCALE GENOMIC DNA]</scope>
    <source>
        <strain evidence="1">ER-17-0199</strain>
        <tissue evidence="1">Blubber</tissue>
    </source>
</reference>
<dbReference type="Gene3D" id="1.20.1160.20">
    <property type="match status" value="1"/>
</dbReference>